<organism evidence="4 5">
    <name type="scientific">Spirosoma soli</name>
    <dbReference type="NCBI Taxonomy" id="1770529"/>
    <lineage>
        <taxon>Bacteria</taxon>
        <taxon>Pseudomonadati</taxon>
        <taxon>Bacteroidota</taxon>
        <taxon>Cytophagia</taxon>
        <taxon>Cytophagales</taxon>
        <taxon>Cytophagaceae</taxon>
        <taxon>Spirosoma</taxon>
    </lineage>
</organism>
<evidence type="ECO:0000313" key="5">
    <source>
        <dbReference type="Proteomes" id="UP001597469"/>
    </source>
</evidence>
<evidence type="ECO:0000256" key="2">
    <source>
        <dbReference type="SAM" id="SignalP"/>
    </source>
</evidence>
<feature type="compositionally biased region" description="Low complexity" evidence="1">
    <location>
        <begin position="123"/>
        <end position="140"/>
    </location>
</feature>
<feature type="compositionally biased region" description="Low complexity" evidence="1">
    <location>
        <begin position="21"/>
        <end position="38"/>
    </location>
</feature>
<sequence>MRSFCSFLLLSLLPVGLSVAQTSTPTSSTGPSKPATTSRPAVKPPATRPAVTDNQGGASTNATPTPSTSSNRQQELYDQYHGINKKTTATTAPATAEKQAVSRPASRIESSPTPAPSARTETASPPAQSAPSSPAGSSESNVRIGLRGGVTYLVFTEQRAGADPTVGFVGGITFNFGKGTLSFQPEINYARYSTKASILGLSITAASDLVEVPLFLKISSGTYEGNRFFLNVGPYATYIAGVSVDGKKESLDDSNTRFGFGAAAGIGAAIKAGPGHFTVEVRGHYPLGDIENGFSTDVNTIFSQATLGYIFPLGGR</sequence>
<proteinExistence type="predicted"/>
<evidence type="ECO:0000259" key="3">
    <source>
        <dbReference type="Pfam" id="PF13568"/>
    </source>
</evidence>
<dbReference type="Pfam" id="PF13568">
    <property type="entry name" value="OMP_b-brl_2"/>
    <property type="match status" value="1"/>
</dbReference>
<name>A0ABW5M136_9BACT</name>
<dbReference type="EMBL" id="JBHULN010000002">
    <property type="protein sequence ID" value="MFD2569811.1"/>
    <property type="molecule type" value="Genomic_DNA"/>
</dbReference>
<gene>
    <name evidence="4" type="ORF">ACFSUS_04150</name>
</gene>
<feature type="signal peptide" evidence="2">
    <location>
        <begin position="1"/>
        <end position="20"/>
    </location>
</feature>
<accession>A0ABW5M136</accession>
<comment type="caution">
    <text evidence="4">The sequence shown here is derived from an EMBL/GenBank/DDBJ whole genome shotgun (WGS) entry which is preliminary data.</text>
</comment>
<feature type="region of interest" description="Disordered" evidence="1">
    <location>
        <begin position="21"/>
        <end position="72"/>
    </location>
</feature>
<feature type="compositionally biased region" description="Low complexity" evidence="1">
    <location>
        <begin position="87"/>
        <end position="96"/>
    </location>
</feature>
<keyword evidence="2" id="KW-0732">Signal</keyword>
<dbReference type="Proteomes" id="UP001597469">
    <property type="component" value="Unassembled WGS sequence"/>
</dbReference>
<protein>
    <submittedName>
        <fullName evidence="4">Outer membrane beta-barrel protein</fullName>
    </submittedName>
</protein>
<dbReference type="RefSeq" id="WP_381519479.1">
    <property type="nucleotide sequence ID" value="NZ_JBHULN010000002.1"/>
</dbReference>
<evidence type="ECO:0000256" key="1">
    <source>
        <dbReference type="SAM" id="MobiDB-lite"/>
    </source>
</evidence>
<keyword evidence="5" id="KW-1185">Reference proteome</keyword>
<feature type="compositionally biased region" description="Low complexity" evidence="1">
    <location>
        <begin position="58"/>
        <end position="71"/>
    </location>
</feature>
<feature type="domain" description="Outer membrane protein beta-barrel" evidence="3">
    <location>
        <begin position="127"/>
        <end position="290"/>
    </location>
</feature>
<evidence type="ECO:0000313" key="4">
    <source>
        <dbReference type="EMBL" id="MFD2569811.1"/>
    </source>
</evidence>
<reference evidence="5" key="1">
    <citation type="journal article" date="2019" name="Int. J. Syst. Evol. Microbiol.">
        <title>The Global Catalogue of Microorganisms (GCM) 10K type strain sequencing project: providing services to taxonomists for standard genome sequencing and annotation.</title>
        <authorList>
            <consortium name="The Broad Institute Genomics Platform"/>
            <consortium name="The Broad Institute Genome Sequencing Center for Infectious Disease"/>
            <person name="Wu L."/>
            <person name="Ma J."/>
        </authorList>
    </citation>
    <scope>NUCLEOTIDE SEQUENCE [LARGE SCALE GENOMIC DNA]</scope>
    <source>
        <strain evidence="5">KCTC 42805</strain>
    </source>
</reference>
<feature type="chain" id="PRO_5045576544" evidence="2">
    <location>
        <begin position="21"/>
        <end position="316"/>
    </location>
</feature>
<dbReference type="InterPro" id="IPR025665">
    <property type="entry name" value="Beta-barrel_OMP_2"/>
</dbReference>
<feature type="region of interest" description="Disordered" evidence="1">
    <location>
        <begin position="87"/>
        <end position="142"/>
    </location>
</feature>